<evidence type="ECO:0000256" key="9">
    <source>
        <dbReference type="ARBA" id="ARBA00022723"/>
    </source>
</evidence>
<evidence type="ECO:0000256" key="3">
    <source>
        <dbReference type="ARBA" id="ARBA00004496"/>
    </source>
</evidence>
<dbReference type="GO" id="GO:0006281">
    <property type="term" value="P:DNA repair"/>
    <property type="evidence" value="ECO:0007669"/>
    <property type="project" value="UniProtKB-KW"/>
</dbReference>
<dbReference type="InterPro" id="IPR003126">
    <property type="entry name" value="Znf_UBR"/>
</dbReference>
<evidence type="ECO:0000313" key="28">
    <source>
        <dbReference type="EMBL" id="KAK4826578.1"/>
    </source>
</evidence>
<dbReference type="PROSITE" id="PS51157">
    <property type="entry name" value="ZF_UBR"/>
    <property type="match status" value="1"/>
</dbReference>
<dbReference type="SUPFAM" id="SSF56672">
    <property type="entry name" value="DNA/RNA polymerases"/>
    <property type="match status" value="1"/>
</dbReference>
<evidence type="ECO:0000256" key="4">
    <source>
        <dbReference type="ARBA" id="ARBA00004906"/>
    </source>
</evidence>
<feature type="domain" description="PABC" evidence="27">
    <location>
        <begin position="3379"/>
        <end position="3456"/>
    </location>
</feature>
<feature type="region of interest" description="Disordered" evidence="23">
    <location>
        <begin position="131"/>
        <end position="175"/>
    </location>
</feature>
<feature type="region of interest" description="Disordered" evidence="23">
    <location>
        <begin position="2054"/>
        <end position="2077"/>
    </location>
</feature>
<evidence type="ECO:0000256" key="16">
    <source>
        <dbReference type="ARBA" id="ARBA00061431"/>
    </source>
</evidence>
<feature type="region of interest" description="Disordered" evidence="23">
    <location>
        <begin position="328"/>
        <end position="352"/>
    </location>
</feature>
<dbReference type="CDD" id="cd14423">
    <property type="entry name" value="CUE_UBR5"/>
    <property type="match status" value="1"/>
</dbReference>
<dbReference type="FunFam" id="1.10.1900.10:FF:000002">
    <property type="entry name" value="E3 ubiquitin-protein ligase UBR5 isoform X1"/>
    <property type="match status" value="1"/>
</dbReference>
<dbReference type="GO" id="GO:0005634">
    <property type="term" value="C:nucleus"/>
    <property type="evidence" value="ECO:0007669"/>
    <property type="project" value="UniProtKB-SubCell"/>
</dbReference>
<dbReference type="FunFam" id="3.90.1750.10:FF:000011">
    <property type="entry name" value="E3 ubiquitin-protein ligase UBR5 isoform X1"/>
    <property type="match status" value="1"/>
</dbReference>
<dbReference type="GO" id="GO:0005737">
    <property type="term" value="C:cytoplasm"/>
    <property type="evidence" value="ECO:0007669"/>
    <property type="project" value="UniProtKB-SubCell"/>
</dbReference>
<feature type="region of interest" description="Disordered" evidence="23">
    <location>
        <begin position="3117"/>
        <end position="3144"/>
    </location>
</feature>
<dbReference type="FunFam" id="2.130.10.30:FF:000007">
    <property type="entry name" value="E3 ubiquitin-protein ligase UBR5 isoform X2"/>
    <property type="match status" value="1"/>
</dbReference>
<dbReference type="SUPFAM" id="SSF56219">
    <property type="entry name" value="DNase I-like"/>
    <property type="match status" value="1"/>
</dbReference>
<feature type="region of interest" description="Disordered" evidence="23">
    <location>
        <begin position="2004"/>
        <end position="2031"/>
    </location>
</feature>
<dbReference type="InterPro" id="IPR000477">
    <property type="entry name" value="RT_dom"/>
</dbReference>
<keyword evidence="12 21" id="KW-0833">Ubl conjugation pathway</keyword>
<feature type="active site" description="Glycyl thioester intermediate" evidence="21">
    <location>
        <position position="3769"/>
    </location>
</feature>
<dbReference type="SMART" id="SM00396">
    <property type="entry name" value="ZnF_UBR1"/>
    <property type="match status" value="1"/>
</dbReference>
<keyword evidence="8" id="KW-0808">Transferase</keyword>
<dbReference type="GO" id="GO:0008270">
    <property type="term" value="F:zinc ion binding"/>
    <property type="evidence" value="ECO:0007669"/>
    <property type="project" value="UniProtKB-KW"/>
</dbReference>
<dbReference type="EMBL" id="JAUNZN010000002">
    <property type="protein sequence ID" value="KAK4826578.1"/>
    <property type="molecule type" value="Genomic_DNA"/>
</dbReference>
<dbReference type="PROSITE" id="PS50237">
    <property type="entry name" value="HECT"/>
    <property type="match status" value="1"/>
</dbReference>
<gene>
    <name evidence="28" type="ORF">QYF61_010213</name>
</gene>
<feature type="domain" description="HECT" evidence="24">
    <location>
        <begin position="3505"/>
        <end position="3800"/>
    </location>
</feature>
<feature type="compositionally biased region" description="Polar residues" evidence="23">
    <location>
        <begin position="2631"/>
        <end position="2640"/>
    </location>
</feature>
<feature type="compositionally biased region" description="Basic and acidic residues" evidence="23">
    <location>
        <begin position="77"/>
        <end position="88"/>
    </location>
</feature>
<keyword evidence="6" id="KW-0963">Cytoplasm</keyword>
<dbReference type="Proteomes" id="UP001333110">
    <property type="component" value="Unassembled WGS sequence"/>
</dbReference>
<evidence type="ECO:0000256" key="13">
    <source>
        <dbReference type="ARBA" id="ARBA00022833"/>
    </source>
</evidence>
<evidence type="ECO:0000256" key="23">
    <source>
        <dbReference type="SAM" id="MobiDB-lite"/>
    </source>
</evidence>
<feature type="compositionally biased region" description="Basic and acidic residues" evidence="23">
    <location>
        <begin position="2881"/>
        <end position="2894"/>
    </location>
</feature>
<comment type="caution">
    <text evidence="28">The sequence shown here is derived from an EMBL/GenBank/DDBJ whole genome shotgun (WGS) entry which is preliminary data.</text>
</comment>
<dbReference type="Pfam" id="PF00632">
    <property type="entry name" value="HECT"/>
    <property type="match status" value="1"/>
</dbReference>
<evidence type="ECO:0000256" key="18">
    <source>
        <dbReference type="ARBA" id="ARBA00071495"/>
    </source>
</evidence>
<dbReference type="InterPro" id="IPR036053">
    <property type="entry name" value="PABP-dom"/>
</dbReference>
<dbReference type="InterPro" id="IPR043502">
    <property type="entry name" value="DNA/RNA_pol_sf"/>
</dbReference>
<evidence type="ECO:0000256" key="15">
    <source>
        <dbReference type="ARBA" id="ARBA00023242"/>
    </source>
</evidence>
<feature type="compositionally biased region" description="Basic and acidic residues" evidence="23">
    <location>
        <begin position="3358"/>
        <end position="3370"/>
    </location>
</feature>
<evidence type="ECO:0000256" key="2">
    <source>
        <dbReference type="ARBA" id="ARBA00004123"/>
    </source>
</evidence>
<dbReference type="GO" id="GO:0003723">
    <property type="term" value="F:RNA binding"/>
    <property type="evidence" value="ECO:0007669"/>
    <property type="project" value="InterPro"/>
</dbReference>
<comment type="subcellular location">
    <subcellularLocation>
        <location evidence="3">Cytoplasm</location>
    </subcellularLocation>
    <subcellularLocation>
        <location evidence="2">Nucleus</location>
    </subcellularLocation>
</comment>
<dbReference type="SMART" id="SM00119">
    <property type="entry name" value="HECTc"/>
    <property type="match status" value="1"/>
</dbReference>
<comment type="similarity">
    <text evidence="16">Belongs to the UBR5 family.</text>
</comment>
<dbReference type="Gene3D" id="3.30.2410.10">
    <property type="entry name" value="Hect, E3 ligase catalytic domain"/>
    <property type="match status" value="1"/>
</dbReference>
<feature type="compositionally biased region" description="Basic and acidic residues" evidence="23">
    <location>
        <begin position="583"/>
        <end position="604"/>
    </location>
</feature>
<keyword evidence="10" id="KW-0227">DNA damage</keyword>
<feature type="compositionally biased region" description="Low complexity" evidence="23">
    <location>
        <begin position="2728"/>
        <end position="2739"/>
    </location>
</feature>
<dbReference type="PANTHER" id="PTHR46276:SF1">
    <property type="entry name" value="E3 UBIQUITIN-PROTEIN LIGASE UBR5"/>
    <property type="match status" value="1"/>
</dbReference>
<dbReference type="GO" id="GO:0043130">
    <property type="term" value="F:ubiquitin binding"/>
    <property type="evidence" value="ECO:0007669"/>
    <property type="project" value="InterPro"/>
</dbReference>
<evidence type="ECO:0000259" key="24">
    <source>
        <dbReference type="PROSITE" id="PS50237"/>
    </source>
</evidence>
<keyword evidence="13" id="KW-0862">Zinc</keyword>
<evidence type="ECO:0000256" key="5">
    <source>
        <dbReference type="ARBA" id="ARBA00012485"/>
    </source>
</evidence>
<evidence type="ECO:0000256" key="6">
    <source>
        <dbReference type="ARBA" id="ARBA00022490"/>
    </source>
</evidence>
<feature type="compositionally biased region" description="Gly residues" evidence="23">
    <location>
        <begin position="135"/>
        <end position="144"/>
    </location>
</feature>
<feature type="region of interest" description="Disordered" evidence="23">
    <location>
        <begin position="579"/>
        <end position="648"/>
    </location>
</feature>
<dbReference type="Gene3D" id="3.30.2160.10">
    <property type="entry name" value="Hect, E3 ligase catalytic domain"/>
    <property type="match status" value="1"/>
</dbReference>
<dbReference type="InterPro" id="IPR036691">
    <property type="entry name" value="Endo/exonu/phosph_ase_sf"/>
</dbReference>
<feature type="compositionally biased region" description="Low complexity" evidence="23">
    <location>
        <begin position="985"/>
        <end position="1001"/>
    </location>
</feature>
<evidence type="ECO:0000256" key="21">
    <source>
        <dbReference type="PROSITE-ProRule" id="PRU00104"/>
    </source>
</evidence>
<comment type="catalytic activity">
    <reaction evidence="1">
        <text>S-ubiquitinyl-[E2 ubiquitin-conjugating enzyme]-L-cysteine + [acceptor protein]-L-lysine = [E2 ubiquitin-conjugating enzyme]-L-cysteine + N(6)-ubiquitinyl-[acceptor protein]-L-lysine.</text>
        <dbReference type="EC" id="2.3.2.26"/>
    </reaction>
</comment>
<feature type="compositionally biased region" description="Pro residues" evidence="23">
    <location>
        <begin position="2019"/>
        <end position="2031"/>
    </location>
</feature>
<dbReference type="SUPFAM" id="SSF56204">
    <property type="entry name" value="Hect, E3 ligase catalytic domain"/>
    <property type="match status" value="1"/>
</dbReference>
<feature type="compositionally biased region" description="Polar residues" evidence="23">
    <location>
        <begin position="2054"/>
        <end position="2075"/>
    </location>
</feature>
<feature type="region of interest" description="Disordered" evidence="23">
    <location>
        <begin position="2986"/>
        <end position="3023"/>
    </location>
</feature>
<dbReference type="SUPFAM" id="SSF63570">
    <property type="entry name" value="PABC (PABP) domain"/>
    <property type="match status" value="1"/>
</dbReference>
<keyword evidence="15" id="KW-0539">Nucleus</keyword>
<feature type="compositionally biased region" description="Low complexity" evidence="23">
    <location>
        <begin position="614"/>
        <end position="628"/>
    </location>
</feature>
<keyword evidence="7" id="KW-0597">Phosphoprotein</keyword>
<dbReference type="Gene3D" id="1.10.1900.10">
    <property type="entry name" value="c-terminal domain of poly(a) binding protein"/>
    <property type="match status" value="1"/>
</dbReference>
<evidence type="ECO:0000313" key="29">
    <source>
        <dbReference type="Proteomes" id="UP001333110"/>
    </source>
</evidence>
<keyword evidence="14" id="KW-0234">DNA repair</keyword>
<dbReference type="InterPro" id="IPR047503">
    <property type="entry name" value="UBR-box_UBR5"/>
</dbReference>
<feature type="compositionally biased region" description="Basic and acidic residues" evidence="23">
    <location>
        <begin position="3334"/>
        <end position="3350"/>
    </location>
</feature>
<dbReference type="Gene3D" id="1.10.8.10">
    <property type="entry name" value="DNA helicase RuvA subunit, C-terminal domain"/>
    <property type="match status" value="1"/>
</dbReference>
<organism evidence="28 29">
    <name type="scientific">Mycteria americana</name>
    <name type="common">Wood stork</name>
    <dbReference type="NCBI Taxonomy" id="33587"/>
    <lineage>
        <taxon>Eukaryota</taxon>
        <taxon>Metazoa</taxon>
        <taxon>Chordata</taxon>
        <taxon>Craniata</taxon>
        <taxon>Vertebrata</taxon>
        <taxon>Euteleostomi</taxon>
        <taxon>Archelosauria</taxon>
        <taxon>Archosauria</taxon>
        <taxon>Dinosauria</taxon>
        <taxon>Saurischia</taxon>
        <taxon>Theropoda</taxon>
        <taxon>Coelurosauria</taxon>
        <taxon>Aves</taxon>
        <taxon>Neognathae</taxon>
        <taxon>Neoaves</taxon>
        <taxon>Aequornithes</taxon>
        <taxon>Ciconiiformes</taxon>
        <taxon>Ciconiidae</taxon>
        <taxon>Mycteria</taxon>
    </lineage>
</organism>
<dbReference type="InterPro" id="IPR000569">
    <property type="entry name" value="HECT_dom"/>
</dbReference>
<evidence type="ECO:0000256" key="7">
    <source>
        <dbReference type="ARBA" id="ARBA00022553"/>
    </source>
</evidence>
<dbReference type="FunFam" id="3.30.2410.10:FF:000008">
    <property type="entry name" value="Putative E3 ubiquitin-protein ligase UBR5"/>
    <property type="match status" value="1"/>
</dbReference>
<reference evidence="28 29" key="1">
    <citation type="journal article" date="2023" name="J. Hered.">
        <title>Chromosome-level genome of the wood stork (Mycteria americana) provides insight into avian chromosome evolution.</title>
        <authorList>
            <person name="Flamio R. Jr."/>
            <person name="Ramstad K.M."/>
        </authorList>
    </citation>
    <scope>NUCLEOTIDE SEQUENCE [LARGE SCALE GENOMIC DNA]</scope>
    <source>
        <strain evidence="28">JAX WOST 10</strain>
    </source>
</reference>
<dbReference type="Gene3D" id="3.60.10.10">
    <property type="entry name" value="Endonuclease/exonuclease/phosphatase"/>
    <property type="match status" value="2"/>
</dbReference>
<evidence type="ECO:0000256" key="20">
    <source>
        <dbReference type="ARBA" id="ARBA00084042"/>
    </source>
</evidence>
<feature type="region of interest" description="Disordered" evidence="23">
    <location>
        <begin position="2517"/>
        <end position="2739"/>
    </location>
</feature>
<feature type="domain" description="Reverse transcriptase" evidence="25">
    <location>
        <begin position="1531"/>
        <end position="1795"/>
    </location>
</feature>
<feature type="zinc finger region" description="UBR-type" evidence="22">
    <location>
        <begin position="2179"/>
        <end position="2247"/>
    </location>
</feature>
<feature type="compositionally biased region" description="Low complexity" evidence="23">
    <location>
        <begin position="2526"/>
        <end position="2539"/>
    </location>
</feature>
<dbReference type="InterPro" id="IPR035983">
    <property type="entry name" value="Hect_E3_ubiquitin_ligase"/>
</dbReference>
<keyword evidence="11" id="KW-0863">Zinc-finger</keyword>
<dbReference type="Pfam" id="PF03372">
    <property type="entry name" value="Exo_endo_phos"/>
    <property type="match status" value="1"/>
</dbReference>
<dbReference type="InterPro" id="IPR009091">
    <property type="entry name" value="RCC1/BLIP-II"/>
</dbReference>
<dbReference type="InterPro" id="IPR024725">
    <property type="entry name" value="UBR5_UBA"/>
</dbReference>
<feature type="region of interest" description="Disordered" evidence="23">
    <location>
        <begin position="3325"/>
        <end position="3395"/>
    </location>
</feature>
<dbReference type="GO" id="GO:0034450">
    <property type="term" value="F:ubiquitin-ubiquitin ligase activity"/>
    <property type="evidence" value="ECO:0007669"/>
    <property type="project" value="TreeGrafter"/>
</dbReference>
<dbReference type="CDD" id="cd19675">
    <property type="entry name" value="UBR-box_UBR5"/>
    <property type="match status" value="1"/>
</dbReference>
<evidence type="ECO:0000256" key="14">
    <source>
        <dbReference type="ARBA" id="ARBA00023204"/>
    </source>
</evidence>
<evidence type="ECO:0000256" key="17">
    <source>
        <dbReference type="ARBA" id="ARBA00064295"/>
    </source>
</evidence>
<dbReference type="PANTHER" id="PTHR46276">
    <property type="entry name" value="E3 UBIQUITIN-PROTEIN LIGASE UBR5"/>
    <property type="match status" value="1"/>
</dbReference>
<evidence type="ECO:0000256" key="10">
    <source>
        <dbReference type="ARBA" id="ARBA00022763"/>
    </source>
</evidence>
<feature type="region of interest" description="Disordered" evidence="23">
    <location>
        <begin position="984"/>
        <end position="1007"/>
    </location>
</feature>
<dbReference type="SUPFAM" id="SSF50985">
    <property type="entry name" value="RCC1/BLIP-II"/>
    <property type="match status" value="1"/>
</dbReference>
<evidence type="ECO:0000256" key="22">
    <source>
        <dbReference type="PROSITE-ProRule" id="PRU00508"/>
    </source>
</evidence>
<evidence type="ECO:0000256" key="8">
    <source>
        <dbReference type="ARBA" id="ARBA00022679"/>
    </source>
</evidence>
<evidence type="ECO:0000256" key="11">
    <source>
        <dbReference type="ARBA" id="ARBA00022771"/>
    </source>
</evidence>
<feature type="region of interest" description="Disordered" evidence="23">
    <location>
        <begin position="2301"/>
        <end position="2320"/>
    </location>
</feature>
<keyword evidence="9" id="KW-0479">Metal-binding</keyword>
<dbReference type="FunFam" id="3.90.1750.10:FF:000016">
    <property type="entry name" value="E3 ubiquitin-protein ligase UBR5 isoform X2"/>
    <property type="match status" value="1"/>
</dbReference>
<dbReference type="FunFam" id="3.30.2160.10:FF:000006">
    <property type="entry name" value="E3 ubiquitin-protein ligase UBR5 isoform X2"/>
    <property type="match status" value="1"/>
</dbReference>
<dbReference type="FunFam" id="1.10.8.10:FF:000009">
    <property type="entry name" value="Putative E3 ubiquitin-protein ligase UBR5"/>
    <property type="match status" value="1"/>
</dbReference>
<feature type="domain" description="UBR-type" evidence="26">
    <location>
        <begin position="2179"/>
        <end position="2247"/>
    </location>
</feature>
<dbReference type="InterPro" id="IPR002004">
    <property type="entry name" value="PABP_HYD_C"/>
</dbReference>
<comment type="subunit">
    <text evidence="17">Homotetramer; composed of a dimer of dimers. Associates with CDK9 and TFIIS/TCEA1 and forms a transcription regulatory complex made of CDK9, RNAP II, UBR5 and TFIIS/TCEA1 that can stimulate target gene transcription (e.g. gamma fibrinogen/FGG) by recruiting their promoters. Associates with the E3 ligase complex containing DYRK2, EDD/UBR5, DDB1 and DCAF1 proteins (EDVP complex). Binds TOPBP1. Interacts with PIH1D1. Interacts with CIB1.</text>
</comment>
<feature type="compositionally biased region" description="Acidic residues" evidence="23">
    <location>
        <begin position="3491"/>
        <end position="3501"/>
    </location>
</feature>
<feature type="region of interest" description="Disordered" evidence="23">
    <location>
        <begin position="2861"/>
        <end position="2894"/>
    </location>
</feature>
<evidence type="ECO:0000259" key="25">
    <source>
        <dbReference type="PROSITE" id="PS50878"/>
    </source>
</evidence>
<feature type="compositionally biased region" description="Acidic residues" evidence="23">
    <location>
        <begin position="2561"/>
        <end position="2576"/>
    </location>
</feature>
<evidence type="ECO:0000259" key="27">
    <source>
        <dbReference type="PROSITE" id="PS51309"/>
    </source>
</evidence>
<feature type="region of interest" description="Disordered" evidence="23">
    <location>
        <begin position="77"/>
        <end position="116"/>
    </location>
</feature>
<dbReference type="Gene3D" id="3.90.1750.10">
    <property type="entry name" value="Hect, E3 ligase catalytic domains"/>
    <property type="match status" value="1"/>
</dbReference>
<sequence length="3800" mass="423349">MTSIHFVVHPLPGTEDQLNDRLREVSEKLNKYNLNSHPPLNVLEQATIKQCVVGPNHAAFLLEDGRVCRIGFSVQPDRLELGKPDNNDGSKLSSGSGAGRTSRPGRTSDSPWFLSGSETLGRLAGNTLGSRWSSGVGGSGGGSSGRSSAGARDSRRQTRVIRTGRDRGSGLLGSQPQPVIPASVIPEELISQAQVVLQGKSRSIIIRELQRTNLDVNLAVNNLLSRDDEDGDDGDDTASESYLPGEDLMSLLDADIHSAHPSVIIDADAMFSEDISYFGYPSFRRSSLSRLGSSRVLLLPLERDSELLRERESVLRLRERRWLDGASFDNERGSTSKEGEPNLDKKNTPVQSPVSLGEDLQWWPDKDGTKFISIGALYSELVAVSSKGELYQWKWSESEPYRSAQNPSLHHPRAMFLGLTNEKIVLLSANSIRATVATENNKVATWVDETLSSVASKLEHTAQTYSELQGERIVSLHCCALYTCAQLENNLYWWGVVPFSQRKKMLEKARAKNKKPKSSAGISSMPNITVGTQVCLRNNPLYHAGAVAFSISAGIPKVGVLMESVWNMNDSCRFQLRSPESLKNMEKASKTTEAKPESKQEPVKTEMGPPPSPASTCSDASSIASSASMPYKRRRSTPAPKEEEKVNEEQWSLREVVFVEDVKNVPVGKVLKVDGAYVAVKFPGTSSNANCQSSSNSDPDPSSLLQDCRLLRIDELQVVKTGGTPKVPDCFQRTPKKLCIPEKTEILAVNVDSKGVHAVLKTGNWVRYCIFDLATGKAEQENNFPTSSIAFLGQNERSVAIFTAGQESPIILRDGNGTIYPMAKDCMGGIRDPDWLDLPPISSLGMGVHSLTNLPANSTIKKKAAIIIMAVEKQTLMQHILRCDYEACRQYLMNLEQAVVLDQNPQMLQTFLGHRCDGNRNILHACVSVCFPTSNKETKEEEGLPHSVHKMDGAHRMEAERSERNTFAERLSAVEAIANAISVVSSNGPGNRAGSSSSRSYSSHHRDLFDMGDKGTCGAHRQSFKLDLKGEGSNIRLARRKLRDDVPRLEGAGASEGTWPVSLRCVGYAGAQPKSNRVELGNTEAIGAKREMPVKRLKAHKGCSSVKETRTTAQLKCLYINARSMGNKQEELEAIVHQENYDMVAITETWWDDSHNWSASMDGYKLFRKDRPPNQDEETDELFYKQLGEASRSLALVLVGDFNLPDVCWKYNTAERKQSRSFLECVADNFLTQLVSEPTREGAPLDLLFTNREGLVSHVMVGGCLGQSDHEMIRVFDMWRSGEGGQQNCHLRLRRVDFSLFRRLVERVPWEAALMGKGVQEGWTFFKEEVLKAQEQAVPRCQKTSRRGRRPAWLTRELWLELRKKRRVHGLWKKGRATQEDYKGVARLCREKIRRAKTELELSLAAAVKDNKKHFFKYISSKRRAKENLQPLVDGGGNTVIKDEEKAEVLNAFFASVFISRANCSLGTQPPELEDRDGDQNGAPIMQGEMVSDLLHHLDTHKSMGPDEIHPRVLKELADVLTKPLSIIYQQSWLTGEVPADWRLANVTPIFKKGRKEDPGNYRPVSLTSVPGKLMEQIILSAIPRHVENNQGIKSSQHGFRKGRSCLTNLISFYDKVTRLVDEGKAVDVVYLDFSKAFDTVSHSVLLEKLAAHGLDGCTLRWVKNWLDGRAQRVVVNGVYSGWRLVTSGVPQGSVLGPVLFNIFINDVDEGIECTLSKFADDTKLCGSVDLLEGRKALQRDLDRLDRWAEANCMRFNKAKCKVLHLGHSNPMQRYRLGEEWLERCQAEKDLGVLVDSRLNMSQQCVQVAKKANGILACIKNIVASRTREVIVPLYSALVRPHLEYCVVQFWAPHYKRDIEVLERVQRRAMKLAKGLEQKSYEERLRELGLFSLEKRRLRGDLIALFNYLKGGCSEVGVGLFSQVTSDRTRGNGLKLRQGRFRLAIRKFFFTERVIKHWNRLPREVVESPSLEVFKGRLDEVLRDMVYLRLREMMRRSLRAAGLGRHEAGASSSDHQDPVSPPIAPPSWVPDPPAMDPDGDIDFILAPAVGSLTTAATGTGQGPSTSTIPGPSTEPSVVESKDRKANAHFILKLLCDSVVLQPYLRELLSAKDARGMTPFMSAVSGRAYPAAITILETAQKIAKAEATSSEKDDDVFMGMVCPSGTNPDDSPLYVLCCNDTCSFTWTGAEHINQDIFECRTCGLLESLCCCTECARVCHKGHDCKLKRTSPTAYCDCWEKCKCKTLIAGQKSARLDLLYRLLTTTNLVTMPNSRGEHLLLFLVQTVARQTVEHCQYRPPRIREDRNRKTANPEDSDMPDHDLEPPRFAQLALERVLQDWNALKSMIMFGSQENKDPLSASSRIGHLLPEEQVYLNQQSGTIRLDCFTHCLIVKCTADILLLDTLLGTLVKELQNKYTPGRREEAIAVTMRFLRSVARVFVILSVEMASSKKKNNFIPQPIGKCKRVFQALLPYAVEELCNVAESLIIPVRMGIARPTAPFTLASTSIDAMQGSEELFSVEPLPPRPSSDQSSSSSQSQSSYIIRNPQQRRISQSQPVRGRDEEQDDIVSADVEEVEVVEGVAGEEDHHDEQEEHGEENAEAEGQHDEHDEDGSDMELDLLAAAETESDSESNHSNQDNASGRRSVVTAATAGSEAGASSVPAFFSEDDSQSNDSSDSDSSSSQSDDIEQETFMLDEPLERTTNSSHANGAAQAPRSMQWAVRNTQNQRTTSTAPSSTSAPAASSAGLIYIDPSNLRRSGTISTSAAAAAAALEASNASSYLTSASSLARAYSIVIRQISDLMGLIPKYNHLVYSQIPAAVKLTYQDAVNLQNYVEEKLIPTWNWMVSIMDSTEAQLRYGSALASAGDPGHPNHPLHASQNSARRERMTAREEASLRTLEGRRRATLLSARQGMMSARGDFLNYALSLMRSHNDEHSDVLPVLDVCSLKHVAYVFQALIYWIKAMNQQTTLDTPQLERKRTRELLELGLDNEDSEHENDDDTNQSATLNDKDDDSLPAETGQNHPFFRRSDSMTFLGCIPPNPFEVPLAEAIPLADQPHLLQPNARKEDLFGRPSQGLYSSSANSGKCLMEVTVDRNCLEVLPTKMSYAANLKNVMSMQNRQKKEGEEQNVPTEESETSKPGPSAHDLAAQLKSSLLAEIGLTESEGPPLTSFRPQCSFMGMVISHDMLLGRWRLSLELFGRVFMEDVGAEPGSILTELGGFEVKESKFRREMEKLRNQQSRDLTLEVDRDRDLLIQQTMRQLNNHFGRRCATTPMAVHRVKVTFKDEPGEGSGVARSFYTAIAQAFLSNEKLPNLDCIQNANKGTHTSLMQRLRNRGERDREREREREMRRSSGLRAGSRRDRDRDFRRQLSIDTRPFRPASEGNPSDDPDPLPAHRQALGERLYPRVQAMQPAFASKITGMLLELSPAQLLLLLASEDSLRARVDEAMELIIAHGRENGADSILDLGLLDSSDKVQENRKRHGSSRSVVDMELDDTDDGDDNAPLFYQPGKRGFYTPRPGKNTEARLNCFRNIGRILGLCLLQNELCPITLNRHVIKVLLGRKVNWHDFAFFDPVMYESLRQLILASQSTDADAVFAAMDLAFAIDLCKEEGGGQVELISNGVNIPVTPQNVYEYVRKYAEHRMLVVAEQPLHAMRKGLLDVLPKNSLEDLTAEDFRLLVNGCGEVNVQMLISFTSFNDESGENAEKLLQFKRWFWSIVEKMSMTERQDLVYFWTSSPSLPASEEGFQPMPSITIRPPDDQHLPTANTCISRLYVPLYSSKQILKQKLLLAIKTKNFGFV</sequence>
<feature type="compositionally biased region" description="Acidic residues" evidence="23">
    <location>
        <begin position="2607"/>
        <end position="2616"/>
    </location>
</feature>
<evidence type="ECO:0000259" key="26">
    <source>
        <dbReference type="PROSITE" id="PS51157"/>
    </source>
</evidence>
<dbReference type="InterPro" id="IPR005135">
    <property type="entry name" value="Endo/exonuclease/phosphatase"/>
</dbReference>
<dbReference type="Gene3D" id="2.130.10.30">
    <property type="entry name" value="Regulator of chromosome condensation 1/beta-lactamase-inhibitor protein II"/>
    <property type="match status" value="1"/>
</dbReference>
<dbReference type="Pfam" id="PF00658">
    <property type="entry name" value="MLLE"/>
    <property type="match status" value="1"/>
</dbReference>
<name>A0AAN7SFX6_MYCAM</name>
<feature type="compositionally biased region" description="Low complexity" evidence="23">
    <location>
        <begin position="2643"/>
        <end position="2659"/>
    </location>
</feature>
<dbReference type="CDD" id="cd01650">
    <property type="entry name" value="RT_nLTR_like"/>
    <property type="match status" value="1"/>
</dbReference>
<dbReference type="PROSITE" id="PS50878">
    <property type="entry name" value="RT_POL"/>
    <property type="match status" value="1"/>
</dbReference>
<dbReference type="PROSITE" id="PS51309">
    <property type="entry name" value="PABC"/>
    <property type="match status" value="1"/>
</dbReference>
<dbReference type="GO" id="GO:0090263">
    <property type="term" value="P:positive regulation of canonical Wnt signaling pathway"/>
    <property type="evidence" value="ECO:0007669"/>
    <property type="project" value="TreeGrafter"/>
</dbReference>
<protein>
    <recommendedName>
        <fullName evidence="18">E3 ubiquitin-protein ligase UBR5</fullName>
        <ecNumber evidence="5">2.3.2.26</ecNumber>
    </recommendedName>
    <alternativeName>
        <fullName evidence="20">E3 ubiquitin-protein ligase, HECT domain-containing 1</fullName>
    </alternativeName>
    <alternativeName>
        <fullName evidence="19">Hyperplastic discs protein homolog</fullName>
    </alternativeName>
</protein>
<dbReference type="EC" id="2.3.2.26" evidence="5"/>
<accession>A0AAN7SFX6</accession>
<dbReference type="Pfam" id="PF00078">
    <property type="entry name" value="RVT_1"/>
    <property type="match status" value="1"/>
</dbReference>
<feature type="compositionally biased region" description="Low complexity" evidence="23">
    <location>
        <begin position="2670"/>
        <end position="2683"/>
    </location>
</feature>
<keyword evidence="29" id="KW-1185">Reference proteome</keyword>
<evidence type="ECO:0000256" key="12">
    <source>
        <dbReference type="ARBA" id="ARBA00022786"/>
    </source>
</evidence>
<feature type="region of interest" description="Disordered" evidence="23">
    <location>
        <begin position="3474"/>
        <end position="3502"/>
    </location>
</feature>
<feature type="compositionally biased region" description="Acidic residues" evidence="23">
    <location>
        <begin position="2987"/>
        <end position="3000"/>
    </location>
</feature>
<evidence type="ECO:0000256" key="19">
    <source>
        <dbReference type="ARBA" id="ARBA00075072"/>
    </source>
</evidence>
<feature type="compositionally biased region" description="Polar residues" evidence="23">
    <location>
        <begin position="2540"/>
        <end position="2555"/>
    </location>
</feature>
<evidence type="ECO:0000256" key="1">
    <source>
        <dbReference type="ARBA" id="ARBA00000885"/>
    </source>
</evidence>
<dbReference type="GO" id="GO:0000209">
    <property type="term" value="P:protein polyubiquitination"/>
    <property type="evidence" value="ECO:0007669"/>
    <property type="project" value="TreeGrafter"/>
</dbReference>
<comment type="pathway">
    <text evidence="4">Protein modification; protein ubiquitination.</text>
</comment>
<feature type="compositionally biased region" description="Basic and acidic residues" evidence="23">
    <location>
        <begin position="328"/>
        <end position="347"/>
    </location>
</feature>
<proteinExistence type="inferred from homology"/>
<dbReference type="SMART" id="SM00517">
    <property type="entry name" value="PolyA"/>
    <property type="match status" value="1"/>
</dbReference>
<dbReference type="Pfam" id="PF11547">
    <property type="entry name" value="E3_UbLigase_EDD"/>
    <property type="match status" value="1"/>
</dbReference>